<protein>
    <submittedName>
        <fullName evidence="1">Uncharacterized protein</fullName>
    </submittedName>
</protein>
<proteinExistence type="predicted"/>
<organism evidence="1 2">
    <name type="scientific">Caballeronia udeis</name>
    <dbReference type="NCBI Taxonomy" id="1232866"/>
    <lineage>
        <taxon>Bacteria</taxon>
        <taxon>Pseudomonadati</taxon>
        <taxon>Pseudomonadota</taxon>
        <taxon>Betaproteobacteria</taxon>
        <taxon>Burkholderiales</taxon>
        <taxon>Burkholderiaceae</taxon>
        <taxon>Caballeronia</taxon>
    </lineage>
</organism>
<evidence type="ECO:0000313" key="1">
    <source>
        <dbReference type="EMBL" id="SAL61308.1"/>
    </source>
</evidence>
<reference evidence="1 2" key="1">
    <citation type="submission" date="2016-01" db="EMBL/GenBank/DDBJ databases">
        <authorList>
            <person name="Oliw E.H."/>
        </authorList>
    </citation>
    <scope>NUCLEOTIDE SEQUENCE [LARGE SCALE GENOMIC DNA]</scope>
    <source>
        <strain evidence="1">LMG 27134</strain>
    </source>
</reference>
<evidence type="ECO:0000313" key="2">
    <source>
        <dbReference type="Proteomes" id="UP000054683"/>
    </source>
</evidence>
<gene>
    <name evidence="1" type="ORF">AWB69_06815</name>
</gene>
<dbReference type="Proteomes" id="UP000054683">
    <property type="component" value="Unassembled WGS sequence"/>
</dbReference>
<sequence>MPAAIKSAETAMRIGDPNSAHLNGERLAEVPVDAVRISLAVRAVVTEGLLRVCCPSLSKHMEVIGSCVDSFVVRRHLTNIDHRSVHDVSVIHVRQLP</sequence>
<accession>A0A158IXI8</accession>
<name>A0A158IXI8_9BURK</name>
<dbReference type="AlphaFoldDB" id="A0A158IXI8"/>
<dbReference type="EMBL" id="FCOK02000064">
    <property type="protein sequence ID" value="SAL61308.1"/>
    <property type="molecule type" value="Genomic_DNA"/>
</dbReference>